<dbReference type="PROSITE" id="PS50192">
    <property type="entry name" value="T_SNARE"/>
    <property type="match status" value="1"/>
</dbReference>
<dbReference type="SMART" id="SM00397">
    <property type="entry name" value="t_SNARE"/>
    <property type="match status" value="1"/>
</dbReference>
<evidence type="ECO:0000256" key="5">
    <source>
        <dbReference type="ARBA" id="ARBA00023136"/>
    </source>
</evidence>
<organism evidence="9">
    <name type="scientific">Absidia glauca</name>
    <name type="common">Pin mould</name>
    <dbReference type="NCBI Taxonomy" id="4829"/>
    <lineage>
        <taxon>Eukaryota</taxon>
        <taxon>Fungi</taxon>
        <taxon>Fungi incertae sedis</taxon>
        <taxon>Mucoromycota</taxon>
        <taxon>Mucoromycotina</taxon>
        <taxon>Mucoromycetes</taxon>
        <taxon>Mucorales</taxon>
        <taxon>Cunninghamellaceae</taxon>
        <taxon>Absidia</taxon>
    </lineage>
</organism>
<feature type="compositionally biased region" description="Basic and acidic residues" evidence="6">
    <location>
        <begin position="22"/>
        <end position="31"/>
    </location>
</feature>
<dbReference type="Gene3D" id="1.20.5.110">
    <property type="match status" value="1"/>
</dbReference>
<dbReference type="GO" id="GO:0000149">
    <property type="term" value="F:SNARE binding"/>
    <property type="evidence" value="ECO:0007669"/>
    <property type="project" value="TreeGrafter"/>
</dbReference>
<accession>A0A168SXV3</accession>
<feature type="region of interest" description="Disordered" evidence="6">
    <location>
        <begin position="1"/>
        <end position="66"/>
    </location>
</feature>
<dbReference type="GO" id="GO:0005886">
    <property type="term" value="C:plasma membrane"/>
    <property type="evidence" value="ECO:0007669"/>
    <property type="project" value="TreeGrafter"/>
</dbReference>
<dbReference type="GO" id="GO:0005484">
    <property type="term" value="F:SNAP receptor activity"/>
    <property type="evidence" value="ECO:0007669"/>
    <property type="project" value="TreeGrafter"/>
</dbReference>
<dbReference type="Proteomes" id="UP000078561">
    <property type="component" value="Unassembled WGS sequence"/>
</dbReference>
<keyword evidence="3 7" id="KW-0812">Transmembrane</keyword>
<evidence type="ECO:0000256" key="2">
    <source>
        <dbReference type="ARBA" id="ARBA00009063"/>
    </source>
</evidence>
<dbReference type="CDD" id="cd15849">
    <property type="entry name" value="SNARE_Sso1"/>
    <property type="match status" value="1"/>
</dbReference>
<dbReference type="SMART" id="SM00503">
    <property type="entry name" value="SynN"/>
    <property type="match status" value="1"/>
</dbReference>
<evidence type="ECO:0000256" key="4">
    <source>
        <dbReference type="ARBA" id="ARBA00022989"/>
    </source>
</evidence>
<dbReference type="FunCoup" id="A0A168SXV3">
    <property type="interactions" value="316"/>
</dbReference>
<dbReference type="Pfam" id="PF00804">
    <property type="entry name" value="Syntaxin"/>
    <property type="match status" value="1"/>
</dbReference>
<dbReference type="InterPro" id="IPR006011">
    <property type="entry name" value="Syntaxin_N"/>
</dbReference>
<sequence length="357" mass="40903">MSGSRFTMSRDRLSELRGSSTNEKKYDDDHPPPMPTSHGPRYDDDYAYNPPSNPPPSYTKTAHRHQDRYEMVERKNISSGGAFDANGPVSLETFFAEVEEIKELNRLIHANISDIEEMHGVALVNISEEQMHQNAQRLESVVNETARLNNETKDRIKALELSNARLSANSGDLPMRKTQHAALKKKFIESIQRYQDIERTYQQKFRQRVERQIRIVQPDATSDDIDRVLDSDEASQIFTQSLMQTNRSGQARAVLNEVQSRHDDIKKIEKTILDLHQLFMDMQMMVEQQGAVLDQIQVHAESTAHDLEQGNRDVARAIGSAKATRAKKWCCFVIFIILLVVIAILVWWFAFDHPGVN</sequence>
<keyword evidence="5 7" id="KW-0472">Membrane</keyword>
<evidence type="ECO:0000256" key="6">
    <source>
        <dbReference type="SAM" id="MobiDB-lite"/>
    </source>
</evidence>
<evidence type="ECO:0000313" key="10">
    <source>
        <dbReference type="Proteomes" id="UP000078561"/>
    </source>
</evidence>
<dbReference type="GO" id="GO:0012505">
    <property type="term" value="C:endomembrane system"/>
    <property type="evidence" value="ECO:0007669"/>
    <property type="project" value="TreeGrafter"/>
</dbReference>
<feature type="domain" description="T-SNARE coiled-coil homology" evidence="8">
    <location>
        <begin position="255"/>
        <end position="317"/>
    </location>
</feature>
<evidence type="ECO:0000256" key="3">
    <source>
        <dbReference type="ARBA" id="ARBA00022692"/>
    </source>
</evidence>
<dbReference type="InterPro" id="IPR045242">
    <property type="entry name" value="Syntaxin"/>
</dbReference>
<dbReference type="EMBL" id="LT554985">
    <property type="protein sequence ID" value="SAM09128.1"/>
    <property type="molecule type" value="Genomic_DNA"/>
</dbReference>
<keyword evidence="4 7" id="KW-1133">Transmembrane helix</keyword>
<evidence type="ECO:0000256" key="7">
    <source>
        <dbReference type="SAM" id="Phobius"/>
    </source>
</evidence>
<name>A0A168SXV3_ABSGL</name>
<dbReference type="OMA" id="KTTHGPK"/>
<gene>
    <name evidence="9" type="primary">ABSGL_14802.1 scaffold 14966</name>
</gene>
<evidence type="ECO:0000259" key="8">
    <source>
        <dbReference type="PROSITE" id="PS50192"/>
    </source>
</evidence>
<keyword evidence="10" id="KW-1185">Reference proteome</keyword>
<dbReference type="Gene3D" id="1.20.58.70">
    <property type="match status" value="1"/>
</dbReference>
<dbReference type="SUPFAM" id="SSF47661">
    <property type="entry name" value="t-snare proteins"/>
    <property type="match status" value="1"/>
</dbReference>
<evidence type="ECO:0000313" key="9">
    <source>
        <dbReference type="EMBL" id="SAM09128.1"/>
    </source>
</evidence>
<dbReference type="GO" id="GO:0048278">
    <property type="term" value="P:vesicle docking"/>
    <property type="evidence" value="ECO:0007669"/>
    <property type="project" value="TreeGrafter"/>
</dbReference>
<evidence type="ECO:0000256" key="1">
    <source>
        <dbReference type="ARBA" id="ARBA00004211"/>
    </source>
</evidence>
<proteinExistence type="inferred from homology"/>
<dbReference type="GO" id="GO:0031201">
    <property type="term" value="C:SNARE complex"/>
    <property type="evidence" value="ECO:0007669"/>
    <property type="project" value="TreeGrafter"/>
</dbReference>
<dbReference type="Pfam" id="PF05739">
    <property type="entry name" value="SNARE"/>
    <property type="match status" value="1"/>
</dbReference>
<dbReference type="GO" id="GO:0006886">
    <property type="term" value="P:intracellular protein transport"/>
    <property type="evidence" value="ECO:0007669"/>
    <property type="project" value="TreeGrafter"/>
</dbReference>
<dbReference type="OrthoDB" id="10255013at2759"/>
<comment type="subcellular location">
    <subcellularLocation>
        <location evidence="1">Membrane</location>
        <topology evidence="1">Single-pass type IV membrane protein</topology>
    </subcellularLocation>
</comment>
<protein>
    <recommendedName>
        <fullName evidence="8">t-SNARE coiled-coil homology domain-containing protein</fullName>
    </recommendedName>
</protein>
<comment type="similarity">
    <text evidence="2">Belongs to the syntaxin family.</text>
</comment>
<dbReference type="CDD" id="cd00179">
    <property type="entry name" value="SynN"/>
    <property type="match status" value="1"/>
</dbReference>
<reference evidence="9" key="1">
    <citation type="submission" date="2016-04" db="EMBL/GenBank/DDBJ databases">
        <authorList>
            <person name="Evans L.H."/>
            <person name="Alamgir A."/>
            <person name="Owens N."/>
            <person name="Weber N.D."/>
            <person name="Virtaneva K."/>
            <person name="Barbian K."/>
            <person name="Babar A."/>
            <person name="Rosenke K."/>
        </authorList>
    </citation>
    <scope>NUCLEOTIDE SEQUENCE [LARGE SCALE GENOMIC DNA]</scope>
    <source>
        <strain evidence="9">CBS 101.48</strain>
    </source>
</reference>
<dbReference type="InParanoid" id="A0A168SXV3"/>
<dbReference type="GO" id="GO:0006906">
    <property type="term" value="P:vesicle fusion"/>
    <property type="evidence" value="ECO:0007669"/>
    <property type="project" value="TreeGrafter"/>
</dbReference>
<dbReference type="PANTHER" id="PTHR19957">
    <property type="entry name" value="SYNTAXIN"/>
    <property type="match status" value="1"/>
</dbReference>
<dbReference type="AlphaFoldDB" id="A0A168SXV3"/>
<dbReference type="InterPro" id="IPR000727">
    <property type="entry name" value="T_SNARE_dom"/>
</dbReference>
<dbReference type="GO" id="GO:0006887">
    <property type="term" value="P:exocytosis"/>
    <property type="evidence" value="ECO:0007669"/>
    <property type="project" value="TreeGrafter"/>
</dbReference>
<dbReference type="PANTHER" id="PTHR19957:SF307">
    <property type="entry name" value="PROTEIN SSO1-RELATED"/>
    <property type="match status" value="1"/>
</dbReference>
<dbReference type="STRING" id="4829.A0A168SXV3"/>
<feature type="transmembrane region" description="Helical" evidence="7">
    <location>
        <begin position="329"/>
        <end position="350"/>
    </location>
</feature>
<dbReference type="InterPro" id="IPR010989">
    <property type="entry name" value="SNARE"/>
</dbReference>